<gene>
    <name evidence="2" type="ORF">JQN70_11355</name>
</gene>
<feature type="transmembrane region" description="Helical" evidence="1">
    <location>
        <begin position="151"/>
        <end position="169"/>
    </location>
</feature>
<organism evidence="2 3">
    <name type="scientific">Phycicoccus sonneratiae</name>
    <dbReference type="NCBI Taxonomy" id="2807628"/>
    <lineage>
        <taxon>Bacteria</taxon>
        <taxon>Bacillati</taxon>
        <taxon>Actinomycetota</taxon>
        <taxon>Actinomycetes</taxon>
        <taxon>Micrococcales</taxon>
        <taxon>Intrasporangiaceae</taxon>
        <taxon>Phycicoccus</taxon>
    </lineage>
</organism>
<dbReference type="SUPFAM" id="SSF53756">
    <property type="entry name" value="UDP-Glycosyltransferase/glycogen phosphorylase"/>
    <property type="match status" value="1"/>
</dbReference>
<evidence type="ECO:0000256" key="1">
    <source>
        <dbReference type="SAM" id="Phobius"/>
    </source>
</evidence>
<proteinExistence type="predicted"/>
<name>A0ABS2CM77_9MICO</name>
<dbReference type="EMBL" id="JAFDVD010000012">
    <property type="protein sequence ID" value="MBM6400986.1"/>
    <property type="molecule type" value="Genomic_DNA"/>
</dbReference>
<feature type="transmembrane region" description="Helical" evidence="1">
    <location>
        <begin position="31"/>
        <end position="50"/>
    </location>
</feature>
<comment type="caution">
    <text evidence="2">The sequence shown here is derived from an EMBL/GenBank/DDBJ whole genome shotgun (WGS) entry which is preliminary data.</text>
</comment>
<dbReference type="Pfam" id="PF04464">
    <property type="entry name" value="Glyphos_transf"/>
    <property type="match status" value="1"/>
</dbReference>
<accession>A0ABS2CM77</accession>
<feature type="transmembrane region" description="Helical" evidence="1">
    <location>
        <begin position="5"/>
        <end position="25"/>
    </location>
</feature>
<dbReference type="InterPro" id="IPR043148">
    <property type="entry name" value="TagF_C"/>
</dbReference>
<protein>
    <submittedName>
        <fullName evidence="2">CDP-glycerol glycerophosphotransferase family protein</fullName>
    </submittedName>
</protein>
<dbReference type="RefSeq" id="WP_204131450.1">
    <property type="nucleotide sequence ID" value="NZ_JAFDVD010000012.1"/>
</dbReference>
<keyword evidence="1" id="KW-0812">Transmembrane</keyword>
<keyword evidence="1" id="KW-1133">Transmembrane helix</keyword>
<reference evidence="2" key="1">
    <citation type="submission" date="2021-02" db="EMBL/GenBank/DDBJ databases">
        <title>Phycicoccus sp. MQZ13P-5T, whole genome shotgun sequence.</title>
        <authorList>
            <person name="Tuo L."/>
        </authorList>
    </citation>
    <scope>NUCLEOTIDE SEQUENCE</scope>
    <source>
        <strain evidence="2">MQZ13P-5</strain>
    </source>
</reference>
<evidence type="ECO:0000313" key="3">
    <source>
        <dbReference type="Proteomes" id="UP001430172"/>
    </source>
</evidence>
<sequence length="600" mass="63684">MRRDVLPVLGVTGVGLALGLLAVLLSGTTSVAGPLLALAALIAVLAEVLLERSPRVARSLESAQVGATVRAGARDALLVGFAASWLRDDRSAFLVVAGAVGLVWLLRGGTEVLRHDTVLRREVRVSWRNLDVPAAGVSRPLAPRLLARRDVALSVVLLVLSVIAAARELGAPDAVLWTGAAVAVAVAAGLAALAALDALRVRREPGPERLASLVGERLAALEAEVVLYYSRPEAIGYIANVWMPVLEQLDRSVVVIAREQYNADLVETSTIPVVCVTNATDIERVVPPSVRLAMYPSNVAKNNHLIRMPGIVDVFIGHGDSDKGGSATTLTRIFDEAWVSGPAARERYHVEQVGVRDDQIREIGRPQLAEIERVVAREAVADEPVLEDVPDDVTTVLYAPTREGFFATWQYSSILAQGATILESLLAMPRVRVLFKPHPGTGTDDPAFGAEVERLLALVRAAGEPHEVVESTEGLYTAFNRADVLVSDISSVITDFLASGKPYVVTDPSDGDVDEFRAAFPSAAGAWVLAGDGSGVVEAVEDARGPDRHASERARTAVHLLGESTADPVARFDAAIDEAVVAVAERQRLTSEEASAAGRP</sequence>
<dbReference type="Proteomes" id="UP001430172">
    <property type="component" value="Unassembled WGS sequence"/>
</dbReference>
<dbReference type="Gene3D" id="3.40.50.12580">
    <property type="match status" value="1"/>
</dbReference>
<evidence type="ECO:0000313" key="2">
    <source>
        <dbReference type="EMBL" id="MBM6400986.1"/>
    </source>
</evidence>
<feature type="transmembrane region" description="Helical" evidence="1">
    <location>
        <begin position="175"/>
        <end position="199"/>
    </location>
</feature>
<dbReference type="InterPro" id="IPR007554">
    <property type="entry name" value="Glycerophosphate_synth"/>
</dbReference>
<keyword evidence="3" id="KW-1185">Reference proteome</keyword>
<keyword evidence="1" id="KW-0472">Membrane</keyword>